<protein>
    <submittedName>
        <fullName evidence="1">Sphingolipid long chain base-responsive protein</fullName>
    </submittedName>
</protein>
<name>A0ACB9Z808_9PEZI</name>
<dbReference type="EMBL" id="MU393446">
    <property type="protein sequence ID" value="KAI4867559.1"/>
    <property type="molecule type" value="Genomic_DNA"/>
</dbReference>
<comment type="caution">
    <text evidence="1">The sequence shown here is derived from an EMBL/GenBank/DDBJ whole genome shotgun (WGS) entry which is preliminary data.</text>
</comment>
<evidence type="ECO:0000313" key="1">
    <source>
        <dbReference type="EMBL" id="KAI4867559.1"/>
    </source>
</evidence>
<evidence type="ECO:0000313" key="2">
    <source>
        <dbReference type="Proteomes" id="UP001497700"/>
    </source>
</evidence>
<reference evidence="1 2" key="1">
    <citation type="journal article" date="2022" name="New Phytol.">
        <title>Ecological generalism drives hyperdiversity of secondary metabolite gene clusters in xylarialean endophytes.</title>
        <authorList>
            <person name="Franco M.E.E."/>
            <person name="Wisecaver J.H."/>
            <person name="Arnold A.E."/>
            <person name="Ju Y.M."/>
            <person name="Slot J.C."/>
            <person name="Ahrendt S."/>
            <person name="Moore L.P."/>
            <person name="Eastman K.E."/>
            <person name="Scott K."/>
            <person name="Konkel Z."/>
            <person name="Mondo S.J."/>
            <person name="Kuo A."/>
            <person name="Hayes R.D."/>
            <person name="Haridas S."/>
            <person name="Andreopoulos B."/>
            <person name="Riley R."/>
            <person name="LaButti K."/>
            <person name="Pangilinan J."/>
            <person name="Lipzen A."/>
            <person name="Amirebrahimi M."/>
            <person name="Yan J."/>
            <person name="Adam C."/>
            <person name="Keymanesh K."/>
            <person name="Ng V."/>
            <person name="Louie K."/>
            <person name="Northen T."/>
            <person name="Drula E."/>
            <person name="Henrissat B."/>
            <person name="Hsieh H.M."/>
            <person name="Youens-Clark K."/>
            <person name="Lutzoni F."/>
            <person name="Miadlikowska J."/>
            <person name="Eastwood D.C."/>
            <person name="Hamelin R.C."/>
            <person name="Grigoriev I.V."/>
            <person name="U'Ren J.M."/>
        </authorList>
    </citation>
    <scope>NUCLEOTIDE SEQUENCE [LARGE SCALE GENOMIC DNA]</scope>
    <source>
        <strain evidence="1 2">CBS 119005</strain>
    </source>
</reference>
<accession>A0ACB9Z808</accession>
<organism evidence="1 2">
    <name type="scientific">Hypoxylon rubiginosum</name>
    <dbReference type="NCBI Taxonomy" id="110542"/>
    <lineage>
        <taxon>Eukaryota</taxon>
        <taxon>Fungi</taxon>
        <taxon>Dikarya</taxon>
        <taxon>Ascomycota</taxon>
        <taxon>Pezizomycotina</taxon>
        <taxon>Sordariomycetes</taxon>
        <taxon>Xylariomycetidae</taxon>
        <taxon>Xylariales</taxon>
        <taxon>Hypoxylaceae</taxon>
        <taxon>Hypoxylon</taxon>
    </lineage>
</organism>
<sequence>MDFQFFSSNSRGVSELEKMSGSQLSRKSSNRSLGSAYLNRSLSIRSNKGGPVGSPTPARKKGFSFASLRGSIQPELSRRLYQVIKSTNNLVSAHEAAGRERETIAKQLSEWGEQTNDDAVSDISDKVGVVLSELGAQEDSYAHNLDEARGVLKTIRNTEKSVQPSRDAKGKIADEIQRLKLKEPQSPRLVILEQELVRAEAENLVAEAQLTNITRKKLKEAYDAEFAAVIERAEKQIILAKHGRRLLDLLDDSAVTPGDVRRTYENGNAARQVLNDAEDDLKSYAEHNPGGVDSVIGGDRDAAGVEYVINDNYNHTHAQAGNGGGRGGGEASIMTGSIGQSTDGGDHHASTSADVPYVSPTPTSSTDERT</sequence>
<proteinExistence type="predicted"/>
<gene>
    <name evidence="1" type="ORF">F4820DRAFT_446003</name>
</gene>
<dbReference type="Proteomes" id="UP001497700">
    <property type="component" value="Unassembled WGS sequence"/>
</dbReference>
<keyword evidence="2" id="KW-1185">Reference proteome</keyword>